<dbReference type="SUPFAM" id="SSF56112">
    <property type="entry name" value="Protein kinase-like (PK-like)"/>
    <property type="match status" value="1"/>
</dbReference>
<organism evidence="2 3">
    <name type="scientific">Psilocybe cf. subviscida</name>
    <dbReference type="NCBI Taxonomy" id="2480587"/>
    <lineage>
        <taxon>Eukaryota</taxon>
        <taxon>Fungi</taxon>
        <taxon>Dikarya</taxon>
        <taxon>Basidiomycota</taxon>
        <taxon>Agaricomycotina</taxon>
        <taxon>Agaricomycetes</taxon>
        <taxon>Agaricomycetidae</taxon>
        <taxon>Agaricales</taxon>
        <taxon>Agaricineae</taxon>
        <taxon>Strophariaceae</taxon>
        <taxon>Psilocybe</taxon>
    </lineage>
</organism>
<proteinExistence type="predicted"/>
<dbReference type="GO" id="GO:0005524">
    <property type="term" value="F:ATP binding"/>
    <property type="evidence" value="ECO:0007669"/>
    <property type="project" value="InterPro"/>
</dbReference>
<dbReference type="GO" id="GO:0004674">
    <property type="term" value="F:protein serine/threonine kinase activity"/>
    <property type="evidence" value="ECO:0007669"/>
    <property type="project" value="TreeGrafter"/>
</dbReference>
<dbReference type="PROSITE" id="PS50011">
    <property type="entry name" value="PROTEIN_KINASE_DOM"/>
    <property type="match status" value="1"/>
</dbReference>
<dbReference type="EMBL" id="JAACJJ010000033">
    <property type="protein sequence ID" value="KAF5317546.1"/>
    <property type="molecule type" value="Genomic_DNA"/>
</dbReference>
<dbReference type="Pfam" id="PF07714">
    <property type="entry name" value="PK_Tyr_Ser-Thr"/>
    <property type="match status" value="1"/>
</dbReference>
<dbReference type="InterPro" id="IPR011009">
    <property type="entry name" value="Kinase-like_dom_sf"/>
</dbReference>
<dbReference type="InterPro" id="IPR000719">
    <property type="entry name" value="Prot_kinase_dom"/>
</dbReference>
<dbReference type="InterPro" id="IPR051681">
    <property type="entry name" value="Ser/Thr_Kinases-Pseudokinases"/>
</dbReference>
<dbReference type="OrthoDB" id="346907at2759"/>
<evidence type="ECO:0000259" key="1">
    <source>
        <dbReference type="PROSITE" id="PS50011"/>
    </source>
</evidence>
<dbReference type="Gene3D" id="1.10.510.10">
    <property type="entry name" value="Transferase(Phosphotransferase) domain 1"/>
    <property type="match status" value="1"/>
</dbReference>
<reference evidence="2 3" key="1">
    <citation type="journal article" date="2020" name="ISME J.">
        <title>Uncovering the hidden diversity of litter-decomposition mechanisms in mushroom-forming fungi.</title>
        <authorList>
            <person name="Floudas D."/>
            <person name="Bentzer J."/>
            <person name="Ahren D."/>
            <person name="Johansson T."/>
            <person name="Persson P."/>
            <person name="Tunlid A."/>
        </authorList>
    </citation>
    <scope>NUCLEOTIDE SEQUENCE [LARGE SCALE GENOMIC DNA]</scope>
    <source>
        <strain evidence="2 3">CBS 101986</strain>
    </source>
</reference>
<name>A0A8H5EZ09_9AGAR</name>
<dbReference type="PANTHER" id="PTHR44329">
    <property type="entry name" value="SERINE/THREONINE-PROTEIN KINASE TNNI3K-RELATED"/>
    <property type="match status" value="1"/>
</dbReference>
<comment type="caution">
    <text evidence="2">The sequence shown here is derived from an EMBL/GenBank/DDBJ whole genome shotgun (WGS) entry which is preliminary data.</text>
</comment>
<sequence length="199" mass="22527">MEPEVRQHRHQGGFGGAAHNKLLSGAKQERERSERLRRVATGIKLSNVLIDDNFHARICDFGLSTLLLEECEGSLSAQSNYASHLGGSVRWADAYLFRSFEDDIAPPLIGTWNDIYSFGSIILEVLSGRMPYHYLRTDAQVVMQLHQGIRPRRPASVCVDDDQWKLIQSCWQETLQKRPSANEVLKAAQNLLALRTQRP</sequence>
<accession>A0A8H5EZ09</accession>
<protein>
    <recommendedName>
        <fullName evidence="1">Protein kinase domain-containing protein</fullName>
    </recommendedName>
</protein>
<evidence type="ECO:0000313" key="3">
    <source>
        <dbReference type="Proteomes" id="UP000567179"/>
    </source>
</evidence>
<gene>
    <name evidence="2" type="ORF">D9619_013145</name>
</gene>
<dbReference type="InterPro" id="IPR001245">
    <property type="entry name" value="Ser-Thr/Tyr_kinase_cat_dom"/>
</dbReference>
<feature type="domain" description="Protein kinase" evidence="1">
    <location>
        <begin position="1"/>
        <end position="192"/>
    </location>
</feature>
<dbReference type="Proteomes" id="UP000567179">
    <property type="component" value="Unassembled WGS sequence"/>
</dbReference>
<dbReference type="AlphaFoldDB" id="A0A8H5EZ09"/>
<keyword evidence="3" id="KW-1185">Reference proteome</keyword>
<evidence type="ECO:0000313" key="2">
    <source>
        <dbReference type="EMBL" id="KAF5317546.1"/>
    </source>
</evidence>